<gene>
    <name evidence="4" type="ORF">CR105_24130</name>
</gene>
<dbReference type="GO" id="GO:0006013">
    <property type="term" value="P:mannose metabolic process"/>
    <property type="evidence" value="ECO:0007669"/>
    <property type="project" value="InterPro"/>
</dbReference>
<dbReference type="PANTHER" id="PTHR46017:SF2">
    <property type="entry name" value="MANNOSYLGLYCERATE HYDROLASE"/>
    <property type="match status" value="1"/>
</dbReference>
<dbReference type="SUPFAM" id="SSF88713">
    <property type="entry name" value="Glycoside hydrolase/deacetylase"/>
    <property type="match status" value="1"/>
</dbReference>
<dbReference type="EMBL" id="PDOC01000026">
    <property type="protein sequence ID" value="PIL42466.1"/>
    <property type="molecule type" value="Genomic_DNA"/>
</dbReference>
<sequence>MTQHEQVGQAPPIPVSVVVQTHWDREWYLPHQSFIARMLRVVESIVCQLEAGQLDSFLFDGQTAAMEDLFEHAEAPLAARVRQLAADGRIVLGPWYVMADEFLASGEALLRNLELGMRDAAALGSCQKVGYLPDTFGHVSQMPQMLATAGIGSAVLWRGADAEHAEFDWVGLDGTVTPTIFLTEGYYQHPFNVDNWEQALDTYLAQIAPRSLSGQLLLTQGGDHLLSRADLGERIAVFNAGQSGYRLAQSTLAAFVDSAVAASAGRRSRIDGELRRNRQAFVLPDVLSTRRYLKRLNQQAEDRLLGAIEPLFAQLDVPLPAAYLEKCWRILIQQQAHDSICGCSVDAVHDEMRTRYTLLDQRFDALLERAQADAGMIALAHADGHADGPFADFASFTLFNPQPHHIDGWRTYSLFLKGERATGLAIVRDDGAALEAVVIDALAHSELRSPLDDFPDPVHGWRYEVAIRTVLRGLQALACTAAPAATAPQVDATASAIENDSVRLVVDAGALRWTDKASGHETNDPLVFLSEFDAGDSYNFSPPPEQQQRLQDRYTLLGTRTVGPLQEMTLAIAMTLPHSLEQRGTLVRSSGVLRLRLWQDRPGVECRLDWDNQARDQRTRLLMPVAPGLAHTVSDSAFSWARRPVVLADYPKSVTRSEMPVCVNPSYSAIEAGELSFCHRAMQEYEVLDHAGRRWLGVTLVRSVGWLSRRDLVTRGVGAGPDLATPGAQCLGTEWFDFLLGRHGGDALREARLLRRPALLLRGHSQRWRAPFEIDSALEVSAVRPRAEGIELRVFNPTGATVGGVKAFGIATIAVGEPA</sequence>
<evidence type="ECO:0000256" key="1">
    <source>
        <dbReference type="ARBA" id="ARBA00022801"/>
    </source>
</evidence>
<dbReference type="Pfam" id="PF01074">
    <property type="entry name" value="Glyco_hydro_38N"/>
    <property type="match status" value="1"/>
</dbReference>
<organism evidence="4 5">
    <name type="scientific">Massilia eurypsychrophila</name>
    <dbReference type="NCBI Taxonomy" id="1485217"/>
    <lineage>
        <taxon>Bacteria</taxon>
        <taxon>Pseudomonadati</taxon>
        <taxon>Pseudomonadota</taxon>
        <taxon>Betaproteobacteria</taxon>
        <taxon>Burkholderiales</taxon>
        <taxon>Oxalobacteraceae</taxon>
        <taxon>Telluria group</taxon>
        <taxon>Massilia</taxon>
    </lineage>
</organism>
<dbReference type="InterPro" id="IPR015341">
    <property type="entry name" value="Glyco_hydro_38_cen"/>
</dbReference>
<feature type="domain" description="Glycoside hydrolase family 38 central" evidence="3">
    <location>
        <begin position="286"/>
        <end position="356"/>
    </location>
</feature>
<keyword evidence="5" id="KW-1185">Reference proteome</keyword>
<dbReference type="InterPro" id="IPR037094">
    <property type="entry name" value="Glyco_hydro_38_cen_sf"/>
</dbReference>
<dbReference type="GO" id="GO:0004559">
    <property type="term" value="F:alpha-mannosidase activity"/>
    <property type="evidence" value="ECO:0007669"/>
    <property type="project" value="InterPro"/>
</dbReference>
<dbReference type="Gene3D" id="1.20.1270.50">
    <property type="entry name" value="Glycoside hydrolase family 38, central domain"/>
    <property type="match status" value="1"/>
</dbReference>
<dbReference type="GO" id="GO:0009313">
    <property type="term" value="P:oligosaccharide catabolic process"/>
    <property type="evidence" value="ECO:0007669"/>
    <property type="project" value="TreeGrafter"/>
</dbReference>
<dbReference type="RefSeq" id="WP_099793004.1">
    <property type="nucleotide sequence ID" value="NZ_JBHLYV010000090.1"/>
</dbReference>
<comment type="caution">
    <text evidence="4">The sequence shown here is derived from an EMBL/GenBank/DDBJ whole genome shotgun (WGS) entry which is preliminary data.</text>
</comment>
<proteinExistence type="predicted"/>
<protein>
    <submittedName>
        <fullName evidence="4">Glycoside hydrolase family 38</fullName>
    </submittedName>
</protein>
<dbReference type="Gene3D" id="3.20.110.10">
    <property type="entry name" value="Glycoside hydrolase 38, N terminal domain"/>
    <property type="match status" value="1"/>
</dbReference>
<name>A0A2G8T8S3_9BURK</name>
<dbReference type="InterPro" id="IPR011330">
    <property type="entry name" value="Glyco_hydro/deAcase_b/a-brl"/>
</dbReference>
<evidence type="ECO:0000259" key="3">
    <source>
        <dbReference type="SMART" id="SM00872"/>
    </source>
</evidence>
<dbReference type="Gene3D" id="2.70.98.30">
    <property type="entry name" value="Golgi alpha-mannosidase II, domain 4"/>
    <property type="match status" value="1"/>
</dbReference>
<dbReference type="SUPFAM" id="SSF88688">
    <property type="entry name" value="Families 57/38 glycoside transferase middle domain"/>
    <property type="match status" value="1"/>
</dbReference>
<dbReference type="InterPro" id="IPR027291">
    <property type="entry name" value="Glyco_hydro_38_N_sf"/>
</dbReference>
<dbReference type="Proteomes" id="UP000230390">
    <property type="component" value="Unassembled WGS sequence"/>
</dbReference>
<dbReference type="SMART" id="SM00872">
    <property type="entry name" value="Alpha-mann_mid"/>
    <property type="match status" value="1"/>
</dbReference>
<dbReference type="InterPro" id="IPR000602">
    <property type="entry name" value="Glyco_hydro_38_N"/>
</dbReference>
<evidence type="ECO:0000256" key="2">
    <source>
        <dbReference type="ARBA" id="ARBA00023295"/>
    </source>
</evidence>
<reference evidence="4 5" key="1">
    <citation type="submission" date="2017-10" db="EMBL/GenBank/DDBJ databases">
        <title>Massilia psychrophilum sp. nov., a novel purple-pigmented bacterium isolated from Tianshan glacier, Xinjiang Municipality, China.</title>
        <authorList>
            <person name="Wang H."/>
        </authorList>
    </citation>
    <scope>NUCLEOTIDE SEQUENCE [LARGE SCALE GENOMIC DNA]</scope>
    <source>
        <strain evidence="4 5">JCM 30074</strain>
    </source>
</reference>
<dbReference type="OrthoDB" id="9764050at2"/>
<dbReference type="InterPro" id="IPR028995">
    <property type="entry name" value="Glyco_hydro_57/38_cen_sf"/>
</dbReference>
<dbReference type="Pfam" id="PF09261">
    <property type="entry name" value="Alpha-mann_mid"/>
    <property type="match status" value="1"/>
</dbReference>
<keyword evidence="2" id="KW-0326">Glycosidase</keyword>
<evidence type="ECO:0000313" key="4">
    <source>
        <dbReference type="EMBL" id="PIL42466.1"/>
    </source>
</evidence>
<dbReference type="PANTHER" id="PTHR46017">
    <property type="entry name" value="ALPHA-MANNOSIDASE 2C1"/>
    <property type="match status" value="1"/>
</dbReference>
<dbReference type="AlphaFoldDB" id="A0A2G8T8S3"/>
<accession>A0A2G8T8S3</accession>
<evidence type="ECO:0000313" key="5">
    <source>
        <dbReference type="Proteomes" id="UP000230390"/>
    </source>
</evidence>
<keyword evidence="1 4" id="KW-0378">Hydrolase</keyword>